<reference evidence="7" key="1">
    <citation type="submission" date="2017-05" db="EMBL/GenBank/DDBJ databases">
        <authorList>
            <person name="Ray J."/>
            <person name="Price M."/>
            <person name="Deutschbauer A."/>
        </authorList>
    </citation>
    <scope>NUCLEOTIDE SEQUENCE [LARGE SCALE GENOMIC DNA]</scope>
    <source>
        <strain evidence="7">DSM 19842</strain>
    </source>
</reference>
<keyword evidence="2 5" id="KW-0812">Transmembrane</keyword>
<dbReference type="EMBL" id="CP021235">
    <property type="protein sequence ID" value="ARS35420.1"/>
    <property type="molecule type" value="Genomic_DNA"/>
</dbReference>
<dbReference type="Gene3D" id="3.40.390.10">
    <property type="entry name" value="Collagenase (Catalytic Domain)"/>
    <property type="match status" value="1"/>
</dbReference>
<keyword evidence="7" id="KW-1185">Reference proteome</keyword>
<feature type="transmembrane region" description="Helical" evidence="5">
    <location>
        <begin position="416"/>
        <end position="434"/>
    </location>
</feature>
<organism evidence="6 7">
    <name type="scientific">Pontibacter actiniarum</name>
    <dbReference type="NCBI Taxonomy" id="323450"/>
    <lineage>
        <taxon>Bacteria</taxon>
        <taxon>Pseudomonadati</taxon>
        <taxon>Bacteroidota</taxon>
        <taxon>Cytophagia</taxon>
        <taxon>Cytophagales</taxon>
        <taxon>Hymenobacteraceae</taxon>
        <taxon>Pontibacter</taxon>
    </lineage>
</organism>
<evidence type="ECO:0000256" key="1">
    <source>
        <dbReference type="ARBA" id="ARBA00004141"/>
    </source>
</evidence>
<proteinExistence type="predicted"/>
<dbReference type="InterPro" id="IPR024079">
    <property type="entry name" value="MetalloPept_cat_dom_sf"/>
</dbReference>
<dbReference type="KEGG" id="pact:CA264_08195"/>
<sequence>MRRNSKYDKSKPMLKEKSQKKRKHFRLLYKLEAGLEAPMFLLSILWLIFFILELTQGLTPTQERLVIAIWVMFIVEFLLKFFLAPRKGQYIKQNWLTLLALIIPAFRAFRLLRAIRVLQVSRVASTTRFVRALTSTNRFVKEVKEAQGPKPTAEMNVGVMLAASPSADREALVAFTAHLIDDAKEEMAAATGQEWFFHLAEPEGLASDEPRQPADFLDYASLRMAEGPYDMVVVVTDVALMSRKKRAEAGLASTVCRVLVISTRRLTSTRRGSPARSLTSEAVRWNGVTLLLHLLGHVIGLSHRNVRESKLMAPFEFREERGRAQHFGKKERKVLQERTEHLPERELRGGTMLEALIFHVLMALRHPKDVLKPLLRNWAFLLPLSLPGLATAAVAPSFLLVFTAEIWDVGLNMQNQTVIIYALVSILAASFYLVRVQSLFLPRKEKRVLTEHLAVANVVIFLSVLLACIGLFFLVGALMFLIEVYIFPEGLMKTWPTLLDQPVIDWTIKLRLAAFISTVGVTTGALAGGMESKTVIQHLALFEDEP</sequence>
<feature type="transmembrane region" description="Helical" evidence="5">
    <location>
        <begin position="64"/>
        <end position="83"/>
    </location>
</feature>
<feature type="transmembrane region" description="Helical" evidence="5">
    <location>
        <begin position="27"/>
        <end position="52"/>
    </location>
</feature>
<dbReference type="Gene3D" id="1.20.120.350">
    <property type="entry name" value="Voltage-gated potassium channels. Chain C"/>
    <property type="match status" value="1"/>
</dbReference>
<dbReference type="OrthoDB" id="7874975at2"/>
<comment type="subcellular location">
    <subcellularLocation>
        <location evidence="1">Membrane</location>
        <topology evidence="1">Multi-pass membrane protein</topology>
    </subcellularLocation>
</comment>
<dbReference type="SUPFAM" id="SSF81324">
    <property type="entry name" value="Voltage-gated potassium channels"/>
    <property type="match status" value="1"/>
</dbReference>
<protein>
    <recommendedName>
        <fullName evidence="8">Ion transport domain-containing protein</fullName>
    </recommendedName>
</protein>
<accession>A0A1X9YRB5</accession>
<keyword evidence="3 5" id="KW-1133">Transmembrane helix</keyword>
<dbReference type="STRING" id="709015.GCA_000472485_01645"/>
<dbReference type="InterPro" id="IPR027359">
    <property type="entry name" value="Volt_channel_dom_sf"/>
</dbReference>
<dbReference type="Proteomes" id="UP000266292">
    <property type="component" value="Chromosome"/>
</dbReference>
<gene>
    <name evidence="6" type="ORF">CA264_08195</name>
</gene>
<evidence type="ECO:0000256" key="5">
    <source>
        <dbReference type="SAM" id="Phobius"/>
    </source>
</evidence>
<evidence type="ECO:0000313" key="7">
    <source>
        <dbReference type="Proteomes" id="UP000266292"/>
    </source>
</evidence>
<evidence type="ECO:0000256" key="2">
    <source>
        <dbReference type="ARBA" id="ARBA00022692"/>
    </source>
</evidence>
<feature type="transmembrane region" description="Helical" evidence="5">
    <location>
        <begin position="378"/>
        <end position="404"/>
    </location>
</feature>
<evidence type="ECO:0000256" key="4">
    <source>
        <dbReference type="ARBA" id="ARBA00023136"/>
    </source>
</evidence>
<name>A0A1X9YRB5_9BACT</name>
<dbReference type="AlphaFoldDB" id="A0A1X9YRB5"/>
<evidence type="ECO:0000256" key="3">
    <source>
        <dbReference type="ARBA" id="ARBA00022989"/>
    </source>
</evidence>
<dbReference type="GO" id="GO:0008237">
    <property type="term" value="F:metallopeptidase activity"/>
    <property type="evidence" value="ECO:0007669"/>
    <property type="project" value="InterPro"/>
</dbReference>
<dbReference type="GO" id="GO:0016020">
    <property type="term" value="C:membrane"/>
    <property type="evidence" value="ECO:0007669"/>
    <property type="project" value="UniProtKB-SubCell"/>
</dbReference>
<evidence type="ECO:0000313" key="6">
    <source>
        <dbReference type="EMBL" id="ARS35420.1"/>
    </source>
</evidence>
<feature type="transmembrane region" description="Helical" evidence="5">
    <location>
        <begin position="455"/>
        <end position="488"/>
    </location>
</feature>
<keyword evidence="4 5" id="KW-0472">Membrane</keyword>
<evidence type="ECO:0008006" key="8">
    <source>
        <dbReference type="Google" id="ProtNLM"/>
    </source>
</evidence>